<feature type="compositionally biased region" description="Low complexity" evidence="12">
    <location>
        <begin position="807"/>
        <end position="822"/>
    </location>
</feature>
<keyword evidence="6 11" id="KW-0728">SH3 domain</keyword>
<evidence type="ECO:0000256" key="10">
    <source>
        <dbReference type="ARBA" id="ARBA00023136"/>
    </source>
</evidence>
<comment type="similarity">
    <text evidence="3">Belongs to the STAM family.</text>
</comment>
<evidence type="ECO:0000256" key="4">
    <source>
        <dbReference type="ARBA" id="ARBA00017923"/>
    </source>
</evidence>
<dbReference type="InterPro" id="IPR002014">
    <property type="entry name" value="VHS_dom"/>
</dbReference>
<feature type="compositionally biased region" description="Low complexity" evidence="12">
    <location>
        <begin position="865"/>
        <end position="874"/>
    </location>
</feature>
<feature type="region of interest" description="Disordered" evidence="12">
    <location>
        <begin position="803"/>
        <end position="945"/>
    </location>
</feature>
<feature type="region of interest" description="Disordered" evidence="12">
    <location>
        <begin position="442"/>
        <end position="622"/>
    </location>
</feature>
<dbReference type="CDD" id="cd11805">
    <property type="entry name" value="SH3_GRB2_like_C"/>
    <property type="match status" value="1"/>
</dbReference>
<dbReference type="CDD" id="cd21386">
    <property type="entry name" value="GAT_Hse1"/>
    <property type="match status" value="1"/>
</dbReference>
<comment type="subcellular location">
    <subcellularLocation>
        <location evidence="2">Endosome membrane</location>
        <topology evidence="2">Peripheral membrane protein</topology>
        <orientation evidence="2">Cytoplasmic side</orientation>
    </subcellularLocation>
</comment>
<name>A0AAW0CU12_9AGAR</name>
<keyword evidence="7" id="KW-0813">Transport</keyword>
<dbReference type="Gene3D" id="2.30.30.40">
    <property type="entry name" value="SH3 Domains"/>
    <property type="match status" value="1"/>
</dbReference>
<evidence type="ECO:0000313" key="15">
    <source>
        <dbReference type="EMBL" id="KAK7041575.1"/>
    </source>
</evidence>
<feature type="compositionally biased region" description="Polar residues" evidence="12">
    <location>
        <begin position="882"/>
        <end position="902"/>
    </location>
</feature>
<dbReference type="SUPFAM" id="SSF48464">
    <property type="entry name" value="ENTH/VHS domain"/>
    <property type="match status" value="1"/>
</dbReference>
<dbReference type="CDD" id="cd16978">
    <property type="entry name" value="VHS_HSE1"/>
    <property type="match status" value="1"/>
</dbReference>
<keyword evidence="9" id="KW-0653">Protein transport</keyword>
<feature type="region of interest" description="Disordered" evidence="12">
    <location>
        <begin position="188"/>
        <end position="276"/>
    </location>
</feature>
<evidence type="ECO:0000256" key="2">
    <source>
        <dbReference type="ARBA" id="ARBA00004125"/>
    </source>
</evidence>
<keyword evidence="10" id="KW-0472">Membrane</keyword>
<feature type="domain" description="SH3" evidence="13">
    <location>
        <begin position="278"/>
        <end position="337"/>
    </location>
</feature>
<sequence>MFGGGSSTPYDDIVTKTTDENLTTENWELILNLCDKVQDEGETGARDVIASILKRLAHRNPNVQLYALSLVEALGKNCGIEVHREIASRAFTQGLEKLITDRNTHDKVRRRALGLIAMWTTEFENDSQLGVMEDCYHNLKAKNYTFETPQEPPPPDVDDEIRRKEEEELQRVLEMSITDKGGRDAYRQWESYGSSSGSGSSSNLASGSSGVAGSSSASTATYTGYGGGSGPGYVPAPERSSSLPPQPEPSVSTSAPAAKVTTSSSSSDSGSTLGLDNPIVTRVRALHTFEPSEPGELGFQKGDVIKVVDRGYKDWWRGQLKGRTGIFPVNYVEPMPEPTAAELAREAEQEAEVFAQAVNVEKLLTMLRALDPQQDNLADNEEIQELYRQSMTLRPRIVKLIDKYSQKRADLVSMNETFIRARSIFERMMEESLARHTGVYEHSYRPPSVSMPSYGPDPRARADYGTSPPPGSGYGAGPGWSAGPQGGYAQIPHAQPAYSAAPAPYNQQLPQSQPPAAYGQTQPQPQPIANAYGAQPQQQQQSQQQQPYGAQPQQGQPGQYTQQQGPQPYPAVQQQPSQPEPQQTQPQSQQQQQQQQQQQPVQQQQSVQQNTGPPYVYNPQTTYADPNVQAWAQYYAQGGTDPTGSVYFISVPGVKEAQPPVAGSGASQTQGQNGIVVAVDTVQAQPHGQPQQAYQPQQQPTASPQQQQVSSPTASTHASQQQSSRSMSSESLPYPGPERSDSLPFPGGPASGSTSSLGTYASAQQTIGVSPYQQQPAGTTAGPSPYGVSPYQTATAAVTPYQQPTEVGVGPSSPFGSQPQQSAESLHSAHTVGGIAAQPIVGGSPYQQQPAGSAHSLPHQPQPSSPVGSVRSVGGATGGVQGQPQPSLEATSPYHPNTSTPSWVLPKMDSSARPGFGVGGLQGQMGGMSIAGEPQSPGSQRQTVA</sequence>
<evidence type="ECO:0000313" key="16">
    <source>
        <dbReference type="Proteomes" id="UP001383192"/>
    </source>
</evidence>
<dbReference type="SUPFAM" id="SSF89009">
    <property type="entry name" value="GAT-like domain"/>
    <property type="match status" value="1"/>
</dbReference>
<dbReference type="SMART" id="SM00288">
    <property type="entry name" value="VHS"/>
    <property type="match status" value="1"/>
</dbReference>
<evidence type="ECO:0000256" key="1">
    <source>
        <dbReference type="ARBA" id="ARBA00002654"/>
    </source>
</evidence>
<dbReference type="Gene3D" id="1.25.40.90">
    <property type="match status" value="1"/>
</dbReference>
<accession>A0AAW0CU12</accession>
<feature type="compositionally biased region" description="Low complexity" evidence="12">
    <location>
        <begin position="249"/>
        <end position="276"/>
    </location>
</feature>
<dbReference type="GO" id="GO:0010008">
    <property type="term" value="C:endosome membrane"/>
    <property type="evidence" value="ECO:0007669"/>
    <property type="project" value="UniProtKB-SubCell"/>
</dbReference>
<evidence type="ECO:0000256" key="8">
    <source>
        <dbReference type="ARBA" id="ARBA00022753"/>
    </source>
</evidence>
<dbReference type="PROSITE" id="PS50002">
    <property type="entry name" value="SH3"/>
    <property type="match status" value="1"/>
</dbReference>
<proteinExistence type="inferred from homology"/>
<comment type="caution">
    <text evidence="15">The sequence shown here is derived from an EMBL/GenBank/DDBJ whole genome shotgun (WGS) entry which is preliminary data.</text>
</comment>
<dbReference type="InterPro" id="IPR004152">
    <property type="entry name" value="GAT_dom"/>
</dbReference>
<feature type="compositionally biased region" description="Low complexity" evidence="12">
    <location>
        <begin position="531"/>
        <end position="609"/>
    </location>
</feature>
<dbReference type="InterPro" id="IPR036028">
    <property type="entry name" value="SH3-like_dom_sf"/>
</dbReference>
<dbReference type="EMBL" id="JAYKXP010000033">
    <property type="protein sequence ID" value="KAK7041575.1"/>
    <property type="molecule type" value="Genomic_DNA"/>
</dbReference>
<dbReference type="SMART" id="SM00326">
    <property type="entry name" value="SH3"/>
    <property type="match status" value="1"/>
</dbReference>
<feature type="compositionally biased region" description="Low complexity" evidence="12">
    <location>
        <begin position="191"/>
        <end position="223"/>
    </location>
</feature>
<feature type="domain" description="VHS" evidence="14">
    <location>
        <begin position="17"/>
        <end position="147"/>
    </location>
</feature>
<dbReference type="Pfam" id="PF03127">
    <property type="entry name" value="GAT"/>
    <property type="match status" value="1"/>
</dbReference>
<dbReference type="Gene3D" id="1.20.5.1940">
    <property type="match status" value="1"/>
</dbReference>
<feature type="compositionally biased region" description="Low complexity" evidence="12">
    <location>
        <begin position="685"/>
        <end position="731"/>
    </location>
</feature>
<dbReference type="SUPFAM" id="SSF50044">
    <property type="entry name" value="SH3-domain"/>
    <property type="match status" value="1"/>
</dbReference>
<organism evidence="15 16">
    <name type="scientific">Paramarasmius palmivorus</name>
    <dbReference type="NCBI Taxonomy" id="297713"/>
    <lineage>
        <taxon>Eukaryota</taxon>
        <taxon>Fungi</taxon>
        <taxon>Dikarya</taxon>
        <taxon>Basidiomycota</taxon>
        <taxon>Agaricomycotina</taxon>
        <taxon>Agaricomycetes</taxon>
        <taxon>Agaricomycetidae</taxon>
        <taxon>Agaricales</taxon>
        <taxon>Marasmiineae</taxon>
        <taxon>Marasmiaceae</taxon>
        <taxon>Paramarasmius</taxon>
    </lineage>
</organism>
<keyword evidence="8" id="KW-0967">Endosome</keyword>
<dbReference type="GO" id="GO:0043328">
    <property type="term" value="P:protein transport to vacuole involved in ubiquitin-dependent protein catabolic process via the multivesicular body sorting pathway"/>
    <property type="evidence" value="ECO:0007669"/>
    <property type="project" value="TreeGrafter"/>
</dbReference>
<reference evidence="15 16" key="1">
    <citation type="submission" date="2024-01" db="EMBL/GenBank/DDBJ databases">
        <title>A draft genome for a cacao thread blight-causing isolate of Paramarasmius palmivorus.</title>
        <authorList>
            <person name="Baruah I.K."/>
            <person name="Bukari Y."/>
            <person name="Amoako-Attah I."/>
            <person name="Meinhardt L.W."/>
            <person name="Bailey B.A."/>
            <person name="Cohen S.P."/>
        </authorList>
    </citation>
    <scope>NUCLEOTIDE SEQUENCE [LARGE SCALE GENOMIC DNA]</scope>
    <source>
        <strain evidence="15 16">GH-12</strain>
    </source>
</reference>
<dbReference type="Pfam" id="PF00790">
    <property type="entry name" value="VHS"/>
    <property type="match status" value="1"/>
</dbReference>
<feature type="compositionally biased region" description="Gly residues" evidence="12">
    <location>
        <begin position="916"/>
        <end position="926"/>
    </location>
</feature>
<dbReference type="PANTHER" id="PTHR45929:SF3">
    <property type="entry name" value="JAK PATHWAY SIGNAL TRANSDUCTION ADAPTOR MOLECULE"/>
    <property type="match status" value="1"/>
</dbReference>
<feature type="compositionally biased region" description="Low complexity" evidence="12">
    <location>
        <begin position="492"/>
        <end position="504"/>
    </location>
</feature>
<evidence type="ECO:0000256" key="9">
    <source>
        <dbReference type="ARBA" id="ARBA00022927"/>
    </source>
</evidence>
<dbReference type="PROSITE" id="PS50179">
    <property type="entry name" value="VHS"/>
    <property type="match status" value="1"/>
</dbReference>
<evidence type="ECO:0000256" key="7">
    <source>
        <dbReference type="ARBA" id="ARBA00022448"/>
    </source>
</evidence>
<evidence type="ECO:0000259" key="13">
    <source>
        <dbReference type="PROSITE" id="PS50002"/>
    </source>
</evidence>
<keyword evidence="16" id="KW-1185">Reference proteome</keyword>
<dbReference type="GO" id="GO:0035091">
    <property type="term" value="F:phosphatidylinositol binding"/>
    <property type="evidence" value="ECO:0007669"/>
    <property type="project" value="InterPro"/>
</dbReference>
<dbReference type="Proteomes" id="UP001383192">
    <property type="component" value="Unassembled WGS sequence"/>
</dbReference>
<dbReference type="PRINTS" id="PR00452">
    <property type="entry name" value="SH3DOMAIN"/>
</dbReference>
<dbReference type="GO" id="GO:0043130">
    <property type="term" value="F:ubiquitin binding"/>
    <property type="evidence" value="ECO:0007669"/>
    <property type="project" value="InterPro"/>
</dbReference>
<dbReference type="Pfam" id="PF07653">
    <property type="entry name" value="SH3_2"/>
    <property type="match status" value="1"/>
</dbReference>
<protein>
    <recommendedName>
        <fullName evidence="4">Class E vacuolar protein-sorting machinery protein HSE1</fullName>
    </recommendedName>
    <alternativeName>
        <fullName evidence="5">Class E vacuolar protein-sorting machinery protein hse1</fullName>
    </alternativeName>
</protein>
<evidence type="ECO:0000259" key="14">
    <source>
        <dbReference type="PROSITE" id="PS50179"/>
    </source>
</evidence>
<evidence type="ECO:0000256" key="3">
    <source>
        <dbReference type="ARBA" id="ARBA00009666"/>
    </source>
</evidence>
<comment type="function">
    <text evidence="1">Component of the ESCRT-0 complex which is the sorting receptor for ubiquitinated cargo proteins at the multivesicular body (MVB).</text>
</comment>
<feature type="region of interest" description="Disordered" evidence="12">
    <location>
        <begin position="685"/>
        <end position="759"/>
    </location>
</feature>
<evidence type="ECO:0000256" key="6">
    <source>
        <dbReference type="ARBA" id="ARBA00022443"/>
    </source>
</evidence>
<evidence type="ECO:0000256" key="11">
    <source>
        <dbReference type="PROSITE-ProRule" id="PRU00192"/>
    </source>
</evidence>
<feature type="compositionally biased region" description="Gly residues" evidence="12">
    <location>
        <begin position="472"/>
        <end position="486"/>
    </location>
</feature>
<dbReference type="PANTHER" id="PTHR45929">
    <property type="entry name" value="JAK PATHWAY SIGNAL TRANSDUCTION ADAPTOR MOLECULE"/>
    <property type="match status" value="1"/>
</dbReference>
<evidence type="ECO:0000256" key="12">
    <source>
        <dbReference type="SAM" id="MobiDB-lite"/>
    </source>
</evidence>
<dbReference type="InterPro" id="IPR008942">
    <property type="entry name" value="ENTH_VHS"/>
</dbReference>
<dbReference type="AlphaFoldDB" id="A0AAW0CU12"/>
<dbReference type="InterPro" id="IPR001452">
    <property type="entry name" value="SH3_domain"/>
</dbReference>
<dbReference type="GO" id="GO:0033565">
    <property type="term" value="C:ESCRT-0 complex"/>
    <property type="evidence" value="ECO:0007669"/>
    <property type="project" value="TreeGrafter"/>
</dbReference>
<gene>
    <name evidence="15" type="ORF">VNI00_009162</name>
</gene>
<dbReference type="InterPro" id="IPR050670">
    <property type="entry name" value="STAM"/>
</dbReference>
<feature type="compositionally biased region" description="Polar residues" evidence="12">
    <location>
        <begin position="936"/>
        <end position="945"/>
    </location>
</feature>
<evidence type="ECO:0000256" key="5">
    <source>
        <dbReference type="ARBA" id="ARBA00018978"/>
    </source>
</evidence>